<comment type="caution">
    <text evidence="1">The sequence shown here is derived from an EMBL/GenBank/DDBJ whole genome shotgun (WGS) entry which is preliminary data.</text>
</comment>
<keyword evidence="2" id="KW-1185">Reference proteome</keyword>
<dbReference type="EMBL" id="PCQL01000030">
    <property type="protein sequence ID" value="PRC12702.1"/>
    <property type="molecule type" value="Genomic_DNA"/>
</dbReference>
<proteinExistence type="predicted"/>
<name>A0A2S9ECH4_9PSED</name>
<dbReference type="Proteomes" id="UP000238045">
    <property type="component" value="Unassembled WGS sequence"/>
</dbReference>
<dbReference type="AlphaFoldDB" id="A0A2S9ECH4"/>
<sequence>MADAQVAQSYAKALATRSYQTSAVQPNVPVSPASTLGRWRTQLDNAFNSSGFLTWSKEQGLDTRDLRLDPARGELLGYVGGKIRLFSLRDDSGWSDVSRALLSIAKAIAPLPQQAFNYPWREGEVPLYTVGRFYNEPIDLTPAQAVLYRRKLAQKTRFEFAPVAHASERSVEASARQQVLLGDEANRHALIAALKSQVDDADGKIDLEHLKIPIDPRSRRFASEHLREMSVAQILRQDGNKVPTTGAQARGVARSLAFDLAHRAPRADAGGARSVVGVLGPTSLRKMGAVVGEWERRHETGAGGLLQGLISMLPDAARKAISGSPSSAMDLLIRSPEALSLGKDIQKKLKIVDTPTSAMECVMAALVQALDPGIGKSPFNLAGYNLYQKDNVGASPAQIVRRFTTHLERKVGVEAAPLAAQLLLSAGAPEFLVKDIPPNLVYGSHTWANYSIEVSRIEQQVCGAPANMTFSQVMAFGDTPLISLESEDQLSVALHDPIIAWGLANGVIESRTEHAYGYEDVKRSQEALNKQQKELAWARKALLTPATTRESLALAELKRVFPNIDPTKKVLQAPWVKHDPVSLLDVYMTGPIEPKKWMSLNGSELPWAAIESRLSELTADINTVFSEKFQEHKKTHQSAWAIQFKYQLSLLPMADQERIKKSNVSFIEVSRPFLGTELEPGFSLYPGRRPRTPTARELEALKGKHGLLMKVEEGGGQVGYYSYFPGLGKIVKEEGFPGDHVNTNDGDYFGGSTQGRVPGTYNVYKQYGNTSLDRDVPERTGKTAGTYFSARNGDLAATAASFFIRDYEALKVKAAGVTELENGKAYDQKLKDFFLSLIPFYDGIQDAIKGNVSGAVLNLGFDMLGFFLPGLNAARKSLKAGQSVVNIIKASVFAGVGASVGYTDAANIVKNLNRGAGAGYKDLKYLIEHGDEVLSRLKGHYRTYEVTRVYKEGDIVKGFYRAEGGERLTPVVAVFKKGAWYAYNVLTSTPFGPQLAQFGIVSALGSAKTNA</sequence>
<protein>
    <submittedName>
        <fullName evidence="1">Uncharacterized protein</fullName>
    </submittedName>
</protein>
<evidence type="ECO:0000313" key="1">
    <source>
        <dbReference type="EMBL" id="PRC12702.1"/>
    </source>
</evidence>
<reference evidence="1 2" key="1">
    <citation type="submission" date="2017-09" db="EMBL/GenBank/DDBJ databases">
        <title>Genomic, metabolic, and phenotypic characteristics of bacterial isolates from the natural microbiome of the model nematode Caenorhabditis elegans.</title>
        <authorList>
            <person name="Zimmermann J."/>
            <person name="Obeng N."/>
            <person name="Yang W."/>
            <person name="Obeng O."/>
            <person name="Kissoyan K."/>
            <person name="Pees B."/>
            <person name="Dirksen P."/>
            <person name="Hoppner M."/>
            <person name="Franke A."/>
            <person name="Rosenstiel P."/>
            <person name="Leippe M."/>
            <person name="Dierking K."/>
            <person name="Kaleta C."/>
            <person name="Schulenburg H."/>
        </authorList>
    </citation>
    <scope>NUCLEOTIDE SEQUENCE [LARGE SCALE GENOMIC DNA]</scope>
    <source>
        <strain evidence="1 2">MYb117</strain>
    </source>
</reference>
<gene>
    <name evidence="1" type="ORF">CQZ99_22480</name>
</gene>
<accession>A0A2S9ECH4</accession>
<organism evidence="1 2">
    <name type="scientific">Pseudomonas poae</name>
    <dbReference type="NCBI Taxonomy" id="200451"/>
    <lineage>
        <taxon>Bacteria</taxon>
        <taxon>Pseudomonadati</taxon>
        <taxon>Pseudomonadota</taxon>
        <taxon>Gammaproteobacteria</taxon>
        <taxon>Pseudomonadales</taxon>
        <taxon>Pseudomonadaceae</taxon>
        <taxon>Pseudomonas</taxon>
    </lineage>
</organism>
<evidence type="ECO:0000313" key="2">
    <source>
        <dbReference type="Proteomes" id="UP000238045"/>
    </source>
</evidence>